<dbReference type="AlphaFoldDB" id="A0A0F9C805"/>
<reference evidence="1" key="1">
    <citation type="journal article" date="2015" name="Nature">
        <title>Complex archaea that bridge the gap between prokaryotes and eukaryotes.</title>
        <authorList>
            <person name="Spang A."/>
            <person name="Saw J.H."/>
            <person name="Jorgensen S.L."/>
            <person name="Zaremba-Niedzwiedzka K."/>
            <person name="Martijn J."/>
            <person name="Lind A.E."/>
            <person name="van Eijk R."/>
            <person name="Schleper C."/>
            <person name="Guy L."/>
            <person name="Ettema T.J."/>
        </authorList>
    </citation>
    <scope>NUCLEOTIDE SEQUENCE</scope>
</reference>
<proteinExistence type="predicted"/>
<accession>A0A0F9C805</accession>
<organism evidence="1">
    <name type="scientific">marine sediment metagenome</name>
    <dbReference type="NCBI Taxonomy" id="412755"/>
    <lineage>
        <taxon>unclassified sequences</taxon>
        <taxon>metagenomes</taxon>
        <taxon>ecological metagenomes</taxon>
    </lineage>
</organism>
<name>A0A0F9C805_9ZZZZ</name>
<protein>
    <submittedName>
        <fullName evidence="1">Uncharacterized protein</fullName>
    </submittedName>
</protein>
<evidence type="ECO:0000313" key="1">
    <source>
        <dbReference type="EMBL" id="KKK98519.1"/>
    </source>
</evidence>
<comment type="caution">
    <text evidence="1">The sequence shown here is derived from an EMBL/GenBank/DDBJ whole genome shotgun (WGS) entry which is preliminary data.</text>
</comment>
<gene>
    <name evidence="1" type="ORF">LCGC14_2641940</name>
</gene>
<sequence>MKKNMSNICAICNGSISGTKVHQVVVGDDWAPAHKLCARSQYTVEELRYTHLETGETRYWVAGTKRSFVRNPTDLDLSRVSVG</sequence>
<dbReference type="EMBL" id="LAZR01045582">
    <property type="protein sequence ID" value="KKK98519.1"/>
    <property type="molecule type" value="Genomic_DNA"/>
</dbReference>